<protein>
    <submittedName>
        <fullName evidence="1">Uncharacterized protein</fullName>
    </submittedName>
</protein>
<dbReference type="AlphaFoldDB" id="C0QED4"/>
<sequence length="94" mass="10980">MFSRCRVRYRRQFSRPFKLVRALSWPRILELHSKAETKRLDYIFPLYHVRETYGLANRLCSTLSCGSLQSVWAGVRIEKGLVNSDVLNVLFSDG</sequence>
<gene>
    <name evidence="1" type="ordered locus">HRM2_01280</name>
</gene>
<proteinExistence type="predicted"/>
<organism evidence="1 2">
    <name type="scientific">Desulforapulum autotrophicum (strain ATCC 43914 / DSM 3382 / VKM B-1955 / HRM2)</name>
    <name type="common">Desulfobacterium autotrophicum</name>
    <dbReference type="NCBI Taxonomy" id="177437"/>
    <lineage>
        <taxon>Bacteria</taxon>
        <taxon>Pseudomonadati</taxon>
        <taxon>Thermodesulfobacteriota</taxon>
        <taxon>Desulfobacteria</taxon>
        <taxon>Desulfobacterales</taxon>
        <taxon>Desulfobacteraceae</taxon>
        <taxon>Desulforapulum</taxon>
    </lineage>
</organism>
<dbReference type="STRING" id="177437.HRM2_01280"/>
<dbReference type="Proteomes" id="UP000000442">
    <property type="component" value="Chromosome"/>
</dbReference>
<dbReference type="EMBL" id="CP001087">
    <property type="protein sequence ID" value="ACN13251.1"/>
    <property type="molecule type" value="Genomic_DNA"/>
</dbReference>
<accession>C0QED4</accession>
<dbReference type="KEGG" id="dat:HRM2_01280"/>
<reference evidence="1 2" key="1">
    <citation type="journal article" date="2009" name="Environ. Microbiol.">
        <title>Genome sequence of Desulfobacterium autotrophicum HRM2, a marine sulfate reducer oxidizing organic carbon completely to carbon dioxide.</title>
        <authorList>
            <person name="Strittmatter A.W."/>
            <person name="Liesegang H."/>
            <person name="Rabus R."/>
            <person name="Decker I."/>
            <person name="Amann J."/>
            <person name="Andres S."/>
            <person name="Henne A."/>
            <person name="Fricke W.F."/>
            <person name="Martinez-Arias R."/>
            <person name="Bartels D."/>
            <person name="Goesmann A."/>
            <person name="Krause L."/>
            <person name="Puehler A."/>
            <person name="Klenk H.P."/>
            <person name="Richter M."/>
            <person name="Schuler M."/>
            <person name="Gloeckner F.O."/>
            <person name="Meyerdierks A."/>
            <person name="Gottschalk G."/>
            <person name="Amann R."/>
        </authorList>
    </citation>
    <scope>NUCLEOTIDE SEQUENCE [LARGE SCALE GENOMIC DNA]</scope>
    <source>
        <strain evidence="2">ATCC 43914 / DSM 3382 / HRM2</strain>
    </source>
</reference>
<evidence type="ECO:0000313" key="1">
    <source>
        <dbReference type="EMBL" id="ACN13251.1"/>
    </source>
</evidence>
<keyword evidence="2" id="KW-1185">Reference proteome</keyword>
<evidence type="ECO:0000313" key="2">
    <source>
        <dbReference type="Proteomes" id="UP000000442"/>
    </source>
</evidence>
<name>C0QED4_DESAH</name>
<dbReference type="HOGENOM" id="CLU_2381435_0_0_7"/>